<proteinExistence type="predicted"/>
<feature type="coiled-coil region" evidence="1">
    <location>
        <begin position="202"/>
        <end position="229"/>
    </location>
</feature>
<feature type="domain" description="Phospholipase A2-like" evidence="4">
    <location>
        <begin position="100"/>
        <end position="159"/>
    </location>
</feature>
<keyword evidence="6" id="KW-1185">Reference proteome</keyword>
<dbReference type="AlphaFoldDB" id="A0AAV8X6Z7"/>
<evidence type="ECO:0000256" key="1">
    <source>
        <dbReference type="SAM" id="Coils"/>
    </source>
</evidence>
<dbReference type="InterPro" id="IPR036444">
    <property type="entry name" value="PLipase_A2_dom_sf"/>
</dbReference>
<dbReference type="Proteomes" id="UP001162162">
    <property type="component" value="Unassembled WGS sequence"/>
</dbReference>
<dbReference type="Pfam" id="PF08398">
    <property type="entry name" value="Phospholip_A2_4"/>
    <property type="match status" value="1"/>
</dbReference>
<dbReference type="GO" id="GO:0050482">
    <property type="term" value="P:arachidonate secretion"/>
    <property type="evidence" value="ECO:0007669"/>
    <property type="project" value="InterPro"/>
</dbReference>
<dbReference type="GO" id="GO:0006644">
    <property type="term" value="P:phospholipid metabolic process"/>
    <property type="evidence" value="ECO:0007669"/>
    <property type="project" value="InterPro"/>
</dbReference>
<dbReference type="GO" id="GO:0005198">
    <property type="term" value="F:structural molecule activity"/>
    <property type="evidence" value="ECO:0007669"/>
    <property type="project" value="InterPro"/>
</dbReference>
<protein>
    <recommendedName>
        <fullName evidence="4">Phospholipase A2-like domain-containing protein</fullName>
    </recommendedName>
</protein>
<evidence type="ECO:0000259" key="4">
    <source>
        <dbReference type="Pfam" id="PF08398"/>
    </source>
</evidence>
<dbReference type="Gene3D" id="1.20.90.10">
    <property type="entry name" value="Phospholipase A2 domain"/>
    <property type="match status" value="1"/>
</dbReference>
<feature type="chain" id="PRO_5043888674" description="Phospholipase A2-like domain-containing protein" evidence="3">
    <location>
        <begin position="27"/>
        <end position="296"/>
    </location>
</feature>
<reference evidence="5" key="1">
    <citation type="journal article" date="2023" name="Insect Mol. Biol.">
        <title>Genome sequencing provides insights into the evolution of gene families encoding plant cell wall-degrading enzymes in longhorned beetles.</title>
        <authorList>
            <person name="Shin N.R."/>
            <person name="Okamura Y."/>
            <person name="Kirsch R."/>
            <person name="Pauchet Y."/>
        </authorList>
    </citation>
    <scope>NUCLEOTIDE SEQUENCE</scope>
    <source>
        <strain evidence="5">AMC_N1</strain>
    </source>
</reference>
<feature type="signal peptide" evidence="3">
    <location>
        <begin position="1"/>
        <end position="26"/>
    </location>
</feature>
<dbReference type="EMBL" id="JAPWTK010000995">
    <property type="protein sequence ID" value="KAJ8934723.1"/>
    <property type="molecule type" value="Genomic_DNA"/>
</dbReference>
<dbReference type="InterPro" id="IPR013607">
    <property type="entry name" value="Phospholipase_A2-like"/>
</dbReference>
<gene>
    <name evidence="5" type="ORF">NQ318_012093</name>
</gene>
<evidence type="ECO:0000313" key="6">
    <source>
        <dbReference type="Proteomes" id="UP001162162"/>
    </source>
</evidence>
<sequence length="296" mass="33745">MNSKPVNMHLLYLSVLLNIVADGTQPIRTDVVTVENYTFPLENGTFMLYERTDGEISWNKGGNDFLLVFGVENREFLLLLLLLHLGEGLLNSLIDKLPYEVHIPNYSFCGPGTKLEKRLARGDKGINGLDEACKEHDIAYSKEKDLKRRHEADRILAKKALHRVFSSNSKFSEKLAALGVAGAMKAKVKLGMGYNLNSSQIVKKLERLKKNIENSLQTIEDFLNNIEQRKVARNKKRVGNYRKRKLNALDENIDIKKIKIDNSESCGQKRKVDDDDEDEDDDDDDLQKNPTKRVKL</sequence>
<name>A0AAV8X6Z7_9CUCU</name>
<keyword evidence="3" id="KW-0732">Signal</keyword>
<feature type="region of interest" description="Disordered" evidence="2">
    <location>
        <begin position="264"/>
        <end position="296"/>
    </location>
</feature>
<dbReference type="GO" id="GO:0004623">
    <property type="term" value="F:phospholipase A2 activity"/>
    <property type="evidence" value="ECO:0007669"/>
    <property type="project" value="InterPro"/>
</dbReference>
<accession>A0AAV8X6Z7</accession>
<feature type="compositionally biased region" description="Acidic residues" evidence="2">
    <location>
        <begin position="274"/>
        <end position="285"/>
    </location>
</feature>
<evidence type="ECO:0000313" key="5">
    <source>
        <dbReference type="EMBL" id="KAJ8934723.1"/>
    </source>
</evidence>
<organism evidence="5 6">
    <name type="scientific">Aromia moschata</name>
    <dbReference type="NCBI Taxonomy" id="1265417"/>
    <lineage>
        <taxon>Eukaryota</taxon>
        <taxon>Metazoa</taxon>
        <taxon>Ecdysozoa</taxon>
        <taxon>Arthropoda</taxon>
        <taxon>Hexapoda</taxon>
        <taxon>Insecta</taxon>
        <taxon>Pterygota</taxon>
        <taxon>Neoptera</taxon>
        <taxon>Endopterygota</taxon>
        <taxon>Coleoptera</taxon>
        <taxon>Polyphaga</taxon>
        <taxon>Cucujiformia</taxon>
        <taxon>Chrysomeloidea</taxon>
        <taxon>Cerambycidae</taxon>
        <taxon>Cerambycinae</taxon>
        <taxon>Callichromatini</taxon>
        <taxon>Aromia</taxon>
    </lineage>
</organism>
<evidence type="ECO:0000256" key="2">
    <source>
        <dbReference type="SAM" id="MobiDB-lite"/>
    </source>
</evidence>
<comment type="caution">
    <text evidence="5">The sequence shown here is derived from an EMBL/GenBank/DDBJ whole genome shotgun (WGS) entry which is preliminary data.</text>
</comment>
<evidence type="ECO:0000256" key="3">
    <source>
        <dbReference type="SAM" id="SignalP"/>
    </source>
</evidence>
<keyword evidence="1" id="KW-0175">Coiled coil</keyword>